<evidence type="ECO:0000313" key="2">
    <source>
        <dbReference type="Proteomes" id="UP000285579"/>
    </source>
</evidence>
<organism evidence="1 2">
    <name type="scientific">Staphylococcus xylosus</name>
    <dbReference type="NCBI Taxonomy" id="1288"/>
    <lineage>
        <taxon>Bacteria</taxon>
        <taxon>Bacillati</taxon>
        <taxon>Bacillota</taxon>
        <taxon>Bacilli</taxon>
        <taxon>Bacillales</taxon>
        <taxon>Staphylococcaceae</taxon>
        <taxon>Staphylococcus</taxon>
    </lineage>
</organism>
<gene>
    <name evidence="1" type="ORF">BU104_14355</name>
</gene>
<dbReference type="EMBL" id="QXUI01000025">
    <property type="protein sequence ID" value="RIM90462.1"/>
    <property type="molecule type" value="Genomic_DNA"/>
</dbReference>
<evidence type="ECO:0000313" key="1">
    <source>
        <dbReference type="EMBL" id="RIM90462.1"/>
    </source>
</evidence>
<dbReference type="AlphaFoldDB" id="A0AAQ0LW68"/>
<reference evidence="1 2" key="1">
    <citation type="journal article" date="2016" name="Front. Microbiol.">
        <title>Comprehensive Phylogenetic Analysis of Bovine Non-aureus Staphylococci Species Based on Whole-Genome Sequencing.</title>
        <authorList>
            <person name="Naushad S."/>
            <person name="Barkema H.W."/>
            <person name="Luby C."/>
            <person name="Condas L.A."/>
            <person name="Nobrega D.B."/>
            <person name="Carson D.A."/>
            <person name="De Buck J."/>
        </authorList>
    </citation>
    <scope>NUCLEOTIDE SEQUENCE [LARGE SCALE GENOMIC DNA]</scope>
    <source>
        <strain evidence="1 2">SNUC 1349</strain>
    </source>
</reference>
<protein>
    <submittedName>
        <fullName evidence="1">Uncharacterized protein</fullName>
    </submittedName>
</protein>
<comment type="caution">
    <text evidence="1">The sequence shown here is derived from an EMBL/GenBank/DDBJ whole genome shotgun (WGS) entry which is preliminary data.</text>
</comment>
<dbReference type="Proteomes" id="UP000285579">
    <property type="component" value="Unassembled WGS sequence"/>
</dbReference>
<name>A0AAQ0LW68_STAXY</name>
<accession>A0AAQ0LW68</accession>
<sequence>MSCFVHSEIELNILGKYLKEELKVEKNLADHIIINLFSFENTSVNNRYQENNKFDFRIFEDEEYNNLEIISDFDALKLLNSIRYQCSEIESEYLQMSFDHIFNSMVTGIVNYKKIEGDYKKNLEYKMSSCW</sequence>
<proteinExistence type="predicted"/>
<dbReference type="RefSeq" id="WP_119555754.1">
    <property type="nucleotide sequence ID" value="NZ_QXUI01000025.1"/>
</dbReference>